<name>A0A1W1B8L9_9ZZZZ</name>
<dbReference type="InterPro" id="IPR003425">
    <property type="entry name" value="CCB3/YggT"/>
</dbReference>
<feature type="transmembrane region" description="Helical" evidence="1">
    <location>
        <begin position="7"/>
        <end position="30"/>
    </location>
</feature>
<dbReference type="EMBL" id="FPHB01000006">
    <property type="protein sequence ID" value="SFV49825.1"/>
    <property type="molecule type" value="Genomic_DNA"/>
</dbReference>
<proteinExistence type="predicted"/>
<dbReference type="AlphaFoldDB" id="A0A1W1B8L9"/>
<evidence type="ECO:0000313" key="2">
    <source>
        <dbReference type="EMBL" id="SFV49825.1"/>
    </source>
</evidence>
<evidence type="ECO:0000256" key="1">
    <source>
        <dbReference type="SAM" id="Phobius"/>
    </source>
</evidence>
<keyword evidence="1" id="KW-0812">Transmembrane</keyword>
<gene>
    <name evidence="2" type="ORF">MNB_SM-7-1448</name>
</gene>
<protein>
    <submittedName>
        <fullName evidence="2">Integral membrane protein YggT, involved in response to extracytoplasmic stress (Osmotic shock)</fullName>
    </submittedName>
</protein>
<sequence>MIADILVGIGGIVISLINLYIWVIIISALLSFVNPDPFNPIVQFLYRVTNPAYDFVRRFMRTDFNGLDFAPLIIIIALQVVIIILQSILNHLLY</sequence>
<accession>A0A1W1B8L9</accession>
<keyword evidence="1" id="KW-1133">Transmembrane helix</keyword>
<keyword evidence="1" id="KW-0472">Membrane</keyword>
<dbReference type="Pfam" id="PF02325">
    <property type="entry name" value="CCB3_YggT"/>
    <property type="match status" value="1"/>
</dbReference>
<reference evidence="2" key="1">
    <citation type="submission" date="2016-10" db="EMBL/GenBank/DDBJ databases">
        <authorList>
            <person name="de Groot N.N."/>
        </authorList>
    </citation>
    <scope>NUCLEOTIDE SEQUENCE</scope>
</reference>
<organism evidence="2">
    <name type="scientific">hydrothermal vent metagenome</name>
    <dbReference type="NCBI Taxonomy" id="652676"/>
    <lineage>
        <taxon>unclassified sequences</taxon>
        <taxon>metagenomes</taxon>
        <taxon>ecological metagenomes</taxon>
    </lineage>
</organism>
<feature type="transmembrane region" description="Helical" evidence="1">
    <location>
        <begin position="69"/>
        <end position="89"/>
    </location>
</feature>
<dbReference type="GO" id="GO:0016020">
    <property type="term" value="C:membrane"/>
    <property type="evidence" value="ECO:0007669"/>
    <property type="project" value="InterPro"/>
</dbReference>